<dbReference type="EMBL" id="MBFS01002644">
    <property type="protein sequence ID" value="PVU94369.1"/>
    <property type="molecule type" value="Genomic_DNA"/>
</dbReference>
<protein>
    <submittedName>
        <fullName evidence="1">Uncharacterized protein</fullName>
    </submittedName>
</protein>
<sequence>NDFINNYCHYGYSKENEDSEEELFDFYDKSWAPYCRVIEMPPRMINSILWNHYGNSLVNYPLFKDKYNYKEITCQKEYPRVIESGSQGRLWDCIYKKFPKVENSVVSKHQEILNDKSDHFKHFITTFNEISEDYLFKNRIWASIHYGKSEINGCFSSFEKTINAGKRNLKNGLSVISRFLSDNRLYGLCIIWDYN</sequence>
<gene>
    <name evidence="1" type="ORF">BB560_005940</name>
</gene>
<dbReference type="Proteomes" id="UP000245609">
    <property type="component" value="Unassembled WGS sequence"/>
</dbReference>
<reference evidence="1 2" key="1">
    <citation type="journal article" date="2018" name="MBio">
        <title>Comparative Genomics Reveals the Core Gene Toolbox for the Fungus-Insect Symbiosis.</title>
        <authorList>
            <person name="Wang Y."/>
            <person name="Stata M."/>
            <person name="Wang W."/>
            <person name="Stajich J.E."/>
            <person name="White M.M."/>
            <person name="Moncalvo J.M."/>
        </authorList>
    </citation>
    <scope>NUCLEOTIDE SEQUENCE [LARGE SCALE GENOMIC DNA]</scope>
    <source>
        <strain evidence="1 2">SC-DP-2</strain>
    </source>
</reference>
<keyword evidence="2" id="KW-1185">Reference proteome</keyword>
<proteinExistence type="predicted"/>
<comment type="caution">
    <text evidence="1">The sequence shown here is derived from an EMBL/GenBank/DDBJ whole genome shotgun (WGS) entry which is preliminary data.</text>
</comment>
<name>A0A2T9YPV8_9FUNG</name>
<evidence type="ECO:0000313" key="1">
    <source>
        <dbReference type="EMBL" id="PVU94369.1"/>
    </source>
</evidence>
<feature type="non-terminal residue" evidence="1">
    <location>
        <position position="1"/>
    </location>
</feature>
<feature type="non-terminal residue" evidence="1">
    <location>
        <position position="195"/>
    </location>
</feature>
<evidence type="ECO:0000313" key="2">
    <source>
        <dbReference type="Proteomes" id="UP000245609"/>
    </source>
</evidence>
<dbReference type="AlphaFoldDB" id="A0A2T9YPV8"/>
<accession>A0A2T9YPV8</accession>
<organism evidence="1 2">
    <name type="scientific">Smittium megazygosporum</name>
    <dbReference type="NCBI Taxonomy" id="133381"/>
    <lineage>
        <taxon>Eukaryota</taxon>
        <taxon>Fungi</taxon>
        <taxon>Fungi incertae sedis</taxon>
        <taxon>Zoopagomycota</taxon>
        <taxon>Kickxellomycotina</taxon>
        <taxon>Harpellomycetes</taxon>
        <taxon>Harpellales</taxon>
        <taxon>Legeriomycetaceae</taxon>
        <taxon>Smittium</taxon>
    </lineage>
</organism>